<evidence type="ECO:0000256" key="7">
    <source>
        <dbReference type="ARBA" id="ARBA00022827"/>
    </source>
</evidence>
<evidence type="ECO:0000256" key="11">
    <source>
        <dbReference type="ARBA" id="ARBA00023284"/>
    </source>
</evidence>
<dbReference type="PANTHER" id="PTHR48105">
    <property type="entry name" value="THIOREDOXIN REDUCTASE 1-RELATED-RELATED"/>
    <property type="match status" value="1"/>
</dbReference>
<reference evidence="17" key="1">
    <citation type="journal article" date="2016" name="Nat. Commun.">
        <title>Genome analysis of three Pneumocystis species reveals adaptation mechanisms to life exclusively in mammalian hosts.</title>
        <authorList>
            <person name="Ma L."/>
            <person name="Chen Z."/>
            <person name="Huang D.W."/>
            <person name="Kutty G."/>
            <person name="Ishihara M."/>
            <person name="Wang H."/>
            <person name="Abouelleil A."/>
            <person name="Bishop L."/>
            <person name="Davey E."/>
            <person name="Deng R."/>
            <person name="Deng X."/>
            <person name="Fan L."/>
            <person name="Fantoni G."/>
            <person name="Fitzgerald M."/>
            <person name="Gogineni E."/>
            <person name="Goldberg J.M."/>
            <person name="Handley G."/>
            <person name="Hu X."/>
            <person name="Huber C."/>
            <person name="Jiao X."/>
            <person name="Jones K."/>
            <person name="Levin J.Z."/>
            <person name="Liu Y."/>
            <person name="Macdonald P."/>
            <person name="Melnikov A."/>
            <person name="Raley C."/>
            <person name="Sassi M."/>
            <person name="Sherman B.T."/>
            <person name="Song X."/>
            <person name="Sykes S."/>
            <person name="Tran B."/>
            <person name="Walsh L."/>
            <person name="Xia Y."/>
            <person name="Yang J."/>
            <person name="Young S."/>
            <person name="Zeng Q."/>
            <person name="Zheng X."/>
            <person name="Stephens R."/>
            <person name="Nusbaum C."/>
            <person name="Birren B.W."/>
            <person name="Azadi P."/>
            <person name="Lempicki R.A."/>
            <person name="Cuomo C.A."/>
            <person name="Kovacs J.A."/>
        </authorList>
    </citation>
    <scope>NUCLEOTIDE SEQUENCE [LARGE SCALE GENOMIC DNA]</scope>
    <source>
        <strain evidence="17">RU7</strain>
    </source>
</reference>
<keyword evidence="7 13" id="KW-0274">FAD</keyword>
<proteinExistence type="inferred from homology"/>
<keyword evidence="6 13" id="KW-0285">Flavoprotein</keyword>
<comment type="cofactor">
    <cofactor evidence="14">
        <name>FAD</name>
        <dbReference type="ChEBI" id="CHEBI:57692"/>
    </cofactor>
    <text evidence="14">Binds 1 FAD per subunit.</text>
</comment>
<evidence type="ECO:0000259" key="15">
    <source>
        <dbReference type="Pfam" id="PF07992"/>
    </source>
</evidence>
<dbReference type="VEuPathDB" id="FungiDB:T551_03486"/>
<gene>
    <name evidence="16" type="ORF">T551_03486</name>
</gene>
<comment type="caution">
    <text evidence="16">The sequence shown here is derived from an EMBL/GenBank/DDBJ whole genome shotgun (WGS) entry which is preliminary data.</text>
</comment>
<name>A0A0W4ZDV1_PNEJ7</name>
<evidence type="ECO:0000313" key="17">
    <source>
        <dbReference type="Proteomes" id="UP000053447"/>
    </source>
</evidence>
<evidence type="ECO:0000256" key="3">
    <source>
        <dbReference type="ARBA" id="ARBA00012610"/>
    </source>
</evidence>
<dbReference type="Pfam" id="PF07992">
    <property type="entry name" value="Pyr_redox_2"/>
    <property type="match status" value="1"/>
</dbReference>
<dbReference type="GeneID" id="28942004"/>
<evidence type="ECO:0000256" key="5">
    <source>
        <dbReference type="ARBA" id="ARBA00022490"/>
    </source>
</evidence>
<dbReference type="STRING" id="1408657.A0A0W4ZDV1"/>
<dbReference type="InterPro" id="IPR023753">
    <property type="entry name" value="FAD/NAD-binding_dom"/>
</dbReference>
<evidence type="ECO:0000256" key="9">
    <source>
        <dbReference type="ARBA" id="ARBA00023002"/>
    </source>
</evidence>
<keyword evidence="9 13" id="KW-0560">Oxidoreductase</keyword>
<dbReference type="InterPro" id="IPR050097">
    <property type="entry name" value="Ferredoxin-NADP_redctase_2"/>
</dbReference>
<sequence>MHSKVIIIGSGPAGHTAAIYLARAELKPVLYEGMLANGIAAGGQLTTTTDVENYPGFPDGIMGPLLMEKFREQSVKYGTCIITETVSKLDLSKRPFKYWCESDENTCHTADVVVMATGAYARRLHIPGEETYWQRGISACAVCDGAAPIFRGKCLSVVGGGDSAAEESLFLTRYATKVYLLVRRDKLRASAVMAKRLLNHPKIEVIWNTVVLRSLGDGHLLNRLEIKNVKTQVVSELHVSGLFYAIGHEPATALVRGQVECDDNGYIITKNGGPETNIKGFFAAGDVQDKKWRQAVTSAGSGCMAGLAAERLLAEEEEMKNIEKNKK</sequence>
<dbReference type="RefSeq" id="XP_018228098.1">
    <property type="nucleotide sequence ID" value="XM_018375749.1"/>
</dbReference>
<evidence type="ECO:0000256" key="14">
    <source>
        <dbReference type="RuleBase" id="RU003881"/>
    </source>
</evidence>
<dbReference type="Proteomes" id="UP000053447">
    <property type="component" value="Unassembled WGS sequence"/>
</dbReference>
<dbReference type="InterPro" id="IPR008255">
    <property type="entry name" value="Pyr_nucl-diS_OxRdtase_2_AS"/>
</dbReference>
<keyword evidence="8 14" id="KW-0521">NADP</keyword>
<evidence type="ECO:0000256" key="2">
    <source>
        <dbReference type="ARBA" id="ARBA00009333"/>
    </source>
</evidence>
<evidence type="ECO:0000256" key="6">
    <source>
        <dbReference type="ARBA" id="ARBA00022630"/>
    </source>
</evidence>
<accession>A0A0W4ZDV1</accession>
<evidence type="ECO:0000256" key="8">
    <source>
        <dbReference type="ARBA" id="ARBA00022857"/>
    </source>
</evidence>
<evidence type="ECO:0000256" key="4">
    <source>
        <dbReference type="ARBA" id="ARBA00018719"/>
    </source>
</evidence>
<dbReference type="GO" id="GO:0019430">
    <property type="term" value="P:removal of superoxide radicals"/>
    <property type="evidence" value="ECO:0007669"/>
    <property type="project" value="UniProtKB-UniRule"/>
</dbReference>
<dbReference type="PRINTS" id="PR00469">
    <property type="entry name" value="PNDRDTASEII"/>
</dbReference>
<dbReference type="FunFam" id="3.50.50.60:FF:000064">
    <property type="entry name" value="Thioredoxin reductase"/>
    <property type="match status" value="1"/>
</dbReference>
<dbReference type="EMBL" id="LFWA01000017">
    <property type="protein sequence ID" value="KTW26569.1"/>
    <property type="molecule type" value="Genomic_DNA"/>
</dbReference>
<organism evidence="16 17">
    <name type="scientific">Pneumocystis jirovecii (strain RU7)</name>
    <name type="common">Human pneumocystis pneumonia agent</name>
    <dbReference type="NCBI Taxonomy" id="1408657"/>
    <lineage>
        <taxon>Eukaryota</taxon>
        <taxon>Fungi</taxon>
        <taxon>Dikarya</taxon>
        <taxon>Ascomycota</taxon>
        <taxon>Taphrinomycotina</taxon>
        <taxon>Pneumocystomycetes</taxon>
        <taxon>Pneumocystaceae</taxon>
        <taxon>Pneumocystis</taxon>
    </lineage>
</organism>
<dbReference type="AlphaFoldDB" id="A0A0W4ZDV1"/>
<comment type="similarity">
    <text evidence="2 13">Belongs to the class-II pyridine nucleotide-disulfide oxidoreductase family.</text>
</comment>
<comment type="subunit">
    <text evidence="13">Homodimer.</text>
</comment>
<keyword evidence="5" id="KW-0963">Cytoplasm</keyword>
<evidence type="ECO:0000256" key="12">
    <source>
        <dbReference type="ARBA" id="ARBA00048132"/>
    </source>
</evidence>
<dbReference type="EC" id="1.8.1.9" evidence="3 13"/>
<evidence type="ECO:0000256" key="1">
    <source>
        <dbReference type="ARBA" id="ARBA00004496"/>
    </source>
</evidence>
<dbReference type="PRINTS" id="PR00368">
    <property type="entry name" value="FADPNR"/>
</dbReference>
<evidence type="ECO:0000313" key="16">
    <source>
        <dbReference type="EMBL" id="KTW26569.1"/>
    </source>
</evidence>
<feature type="domain" description="FAD/NAD(P)-binding" evidence="15">
    <location>
        <begin position="4"/>
        <end position="302"/>
    </location>
</feature>
<dbReference type="SMR" id="A0A0W4ZDV1"/>
<dbReference type="InterPro" id="IPR036188">
    <property type="entry name" value="FAD/NAD-bd_sf"/>
</dbReference>
<evidence type="ECO:0000256" key="10">
    <source>
        <dbReference type="ARBA" id="ARBA00023157"/>
    </source>
</evidence>
<evidence type="ECO:0000256" key="13">
    <source>
        <dbReference type="RuleBase" id="RU003880"/>
    </source>
</evidence>
<comment type="subcellular location">
    <subcellularLocation>
        <location evidence="1">Cytoplasm</location>
    </subcellularLocation>
</comment>
<dbReference type="OrthoDB" id="371245at2759"/>
<keyword evidence="11 13" id="KW-0676">Redox-active center</keyword>
<keyword evidence="17" id="KW-1185">Reference proteome</keyword>
<dbReference type="NCBIfam" id="TIGR01292">
    <property type="entry name" value="TRX_reduct"/>
    <property type="match status" value="1"/>
</dbReference>
<keyword evidence="10" id="KW-1015">Disulfide bond</keyword>
<dbReference type="Gene3D" id="3.50.50.60">
    <property type="entry name" value="FAD/NAD(P)-binding domain"/>
    <property type="match status" value="2"/>
</dbReference>
<comment type="catalytic activity">
    <reaction evidence="12 13">
        <text>[thioredoxin]-dithiol + NADP(+) = [thioredoxin]-disulfide + NADPH + H(+)</text>
        <dbReference type="Rhea" id="RHEA:20345"/>
        <dbReference type="Rhea" id="RHEA-COMP:10698"/>
        <dbReference type="Rhea" id="RHEA-COMP:10700"/>
        <dbReference type="ChEBI" id="CHEBI:15378"/>
        <dbReference type="ChEBI" id="CHEBI:29950"/>
        <dbReference type="ChEBI" id="CHEBI:50058"/>
        <dbReference type="ChEBI" id="CHEBI:57783"/>
        <dbReference type="ChEBI" id="CHEBI:58349"/>
        <dbReference type="EC" id="1.8.1.9"/>
    </reaction>
</comment>
<dbReference type="SUPFAM" id="SSF51905">
    <property type="entry name" value="FAD/NAD(P)-binding domain"/>
    <property type="match status" value="1"/>
</dbReference>
<dbReference type="GO" id="GO:0005737">
    <property type="term" value="C:cytoplasm"/>
    <property type="evidence" value="ECO:0007669"/>
    <property type="project" value="UniProtKB-SubCell"/>
</dbReference>
<protein>
    <recommendedName>
        <fullName evidence="4 13">Thioredoxin reductase</fullName>
        <ecNumber evidence="3 13">1.8.1.9</ecNumber>
    </recommendedName>
</protein>
<dbReference type="GO" id="GO:0004791">
    <property type="term" value="F:thioredoxin-disulfide reductase (NADPH) activity"/>
    <property type="evidence" value="ECO:0007669"/>
    <property type="project" value="UniProtKB-UniRule"/>
</dbReference>
<dbReference type="PROSITE" id="PS00573">
    <property type="entry name" value="PYRIDINE_REDOX_2"/>
    <property type="match status" value="1"/>
</dbReference>
<dbReference type="InterPro" id="IPR005982">
    <property type="entry name" value="Thioredox_Rdtase"/>
</dbReference>